<feature type="transmembrane region" description="Helical" evidence="1">
    <location>
        <begin position="995"/>
        <end position="1019"/>
    </location>
</feature>
<dbReference type="InterPro" id="IPR027463">
    <property type="entry name" value="AcrB_DN_DC_subdom"/>
</dbReference>
<dbReference type="Gene3D" id="3.30.2090.10">
    <property type="entry name" value="Multidrug efflux transporter AcrB TolC docking domain, DN and DC subdomains"/>
    <property type="match status" value="2"/>
</dbReference>
<keyword evidence="3" id="KW-1185">Reference proteome</keyword>
<reference evidence="3" key="1">
    <citation type="submission" date="2016-10" db="EMBL/GenBank/DDBJ databases">
        <authorList>
            <person name="Varghese N."/>
            <person name="Submissions S."/>
        </authorList>
    </citation>
    <scope>NUCLEOTIDE SEQUENCE [LARGE SCALE GENOMIC DNA]</scope>
    <source>
        <strain evidence="3">DSM 25811 / CCM 8410 / LMG 26954 / E90</strain>
    </source>
</reference>
<dbReference type="PANTHER" id="PTHR32063">
    <property type="match status" value="1"/>
</dbReference>
<feature type="transmembrane region" description="Helical" evidence="1">
    <location>
        <begin position="405"/>
        <end position="426"/>
    </location>
</feature>
<protein>
    <submittedName>
        <fullName evidence="2">Multidrug efflux pump subunit AcrB</fullName>
    </submittedName>
</protein>
<feature type="transmembrane region" description="Helical" evidence="1">
    <location>
        <begin position="25"/>
        <end position="43"/>
    </location>
</feature>
<feature type="transmembrane region" description="Helical" evidence="1">
    <location>
        <begin position="373"/>
        <end position="393"/>
    </location>
</feature>
<feature type="transmembrane region" description="Helical" evidence="1">
    <location>
        <begin position="1155"/>
        <end position="1180"/>
    </location>
</feature>
<gene>
    <name evidence="2" type="ORF">SAMN04487894_106140</name>
</gene>
<organism evidence="2 3">
    <name type="scientific">Niabella drilacis (strain DSM 25811 / CCM 8410 / CCUG 62505 / LMG 26954 / E90)</name>
    <dbReference type="NCBI Taxonomy" id="1285928"/>
    <lineage>
        <taxon>Bacteria</taxon>
        <taxon>Pseudomonadati</taxon>
        <taxon>Bacteroidota</taxon>
        <taxon>Chitinophagia</taxon>
        <taxon>Chitinophagales</taxon>
        <taxon>Chitinophagaceae</taxon>
        <taxon>Niabella</taxon>
    </lineage>
</organism>
<feature type="transmembrane region" description="Helical" evidence="1">
    <location>
        <begin position="555"/>
        <end position="576"/>
    </location>
</feature>
<dbReference type="Proteomes" id="UP000198757">
    <property type="component" value="Unassembled WGS sequence"/>
</dbReference>
<dbReference type="Pfam" id="PF00873">
    <property type="entry name" value="ACR_tran"/>
    <property type="match status" value="2"/>
</dbReference>
<feature type="transmembrane region" description="Helical" evidence="1">
    <location>
        <begin position="481"/>
        <end position="511"/>
    </location>
</feature>
<feature type="transmembrane region" description="Helical" evidence="1">
    <location>
        <begin position="1117"/>
        <end position="1143"/>
    </location>
</feature>
<feature type="transmembrane region" description="Helical" evidence="1">
    <location>
        <begin position="968"/>
        <end position="988"/>
    </location>
</feature>
<dbReference type="SUPFAM" id="SSF82714">
    <property type="entry name" value="Multidrug efflux transporter AcrB TolC docking domain, DN and DC subdomains"/>
    <property type="match status" value="2"/>
</dbReference>
<dbReference type="GO" id="GO:0005886">
    <property type="term" value="C:plasma membrane"/>
    <property type="evidence" value="ECO:0007669"/>
    <property type="project" value="TreeGrafter"/>
</dbReference>
<dbReference type="OrthoDB" id="9758234at2"/>
<evidence type="ECO:0000313" key="3">
    <source>
        <dbReference type="Proteomes" id="UP000198757"/>
    </source>
</evidence>
<dbReference type="Gene3D" id="3.30.70.1440">
    <property type="entry name" value="Multidrug efflux transporter AcrB pore domain"/>
    <property type="match status" value="1"/>
</dbReference>
<dbReference type="SUPFAM" id="SSF82866">
    <property type="entry name" value="Multidrug efflux transporter AcrB transmembrane domain"/>
    <property type="match status" value="2"/>
</dbReference>
<dbReference type="Gene3D" id="3.30.70.1430">
    <property type="entry name" value="Multidrug efflux transporter AcrB pore domain"/>
    <property type="match status" value="2"/>
</dbReference>
<dbReference type="GO" id="GO:0042910">
    <property type="term" value="F:xenobiotic transmembrane transporter activity"/>
    <property type="evidence" value="ECO:0007669"/>
    <property type="project" value="TreeGrafter"/>
</dbReference>
<keyword evidence="1" id="KW-1133">Transmembrane helix</keyword>
<dbReference type="RefSeq" id="WP_090390464.1">
    <property type="nucleotide sequence ID" value="NZ_FMZO01000006.1"/>
</dbReference>
<dbReference type="EMBL" id="FMZO01000006">
    <property type="protein sequence ID" value="SDD13305.1"/>
    <property type="molecule type" value="Genomic_DNA"/>
</dbReference>
<dbReference type="Gene3D" id="1.20.1640.10">
    <property type="entry name" value="Multidrug efflux transporter AcrB transmembrane domain"/>
    <property type="match status" value="2"/>
</dbReference>
<dbReference type="SUPFAM" id="SSF82693">
    <property type="entry name" value="Multidrug efflux transporter AcrB pore domain, PN1, PN2, PC1 and PC2 subdomains"/>
    <property type="match status" value="3"/>
</dbReference>
<feature type="transmembrane region" description="Helical" evidence="1">
    <location>
        <begin position="1025"/>
        <end position="1047"/>
    </location>
</feature>
<keyword evidence="1" id="KW-0472">Membrane</keyword>
<name>A0A1G6SAY5_NIADE</name>
<feature type="transmembrane region" description="Helical" evidence="1">
    <location>
        <begin position="609"/>
        <end position="632"/>
    </location>
</feature>
<evidence type="ECO:0000256" key="1">
    <source>
        <dbReference type="SAM" id="Phobius"/>
    </source>
</evidence>
<feature type="transmembrane region" description="Helical" evidence="1">
    <location>
        <begin position="1068"/>
        <end position="1097"/>
    </location>
</feature>
<dbReference type="PRINTS" id="PR00702">
    <property type="entry name" value="ACRIFLAVINRP"/>
</dbReference>
<evidence type="ECO:0000313" key="2">
    <source>
        <dbReference type="EMBL" id="SDD13305.1"/>
    </source>
</evidence>
<dbReference type="Gene3D" id="3.30.70.1320">
    <property type="entry name" value="Multidrug efflux transporter AcrB pore domain like"/>
    <property type="match status" value="1"/>
</dbReference>
<dbReference type="InterPro" id="IPR001036">
    <property type="entry name" value="Acrflvin-R"/>
</dbReference>
<dbReference type="AlphaFoldDB" id="A0A1G6SAY5"/>
<feature type="transmembrane region" description="Helical" evidence="1">
    <location>
        <begin position="532"/>
        <end position="549"/>
    </location>
</feature>
<feature type="transmembrane region" description="Helical" evidence="1">
    <location>
        <begin position="447"/>
        <end position="469"/>
    </location>
</feature>
<sequence length="1209" mass="134308">MSALENFTEKFKEFFLTSWAVKNRTTVYLLILMVSLFGVYKFISTPKESFPDVVIPNVYISTIYVGNSPKDIENLVTQPIEKQLKGMTGVKVTKVTSSSFQDYSSIMVEFGSDEKVEVALQKVKDAIDKARQDLPTDLTQEPTALEVSMSEMPIMYVNLSGDIDRVRLKEYADKMKDRIEELPQITRVDLVGAPEREFQINVDNAKMQAAGITFDDIANAVKYENMDISGGLLEVGNMRRNLQLKGQFKTARDIEEVIVRNNTGNPIYLKNIATIKDTIKETDSYARLDGKTVLTLNIVKRSGENLIETSDAVKTISEDMKKTVFPQNLNVTVTGDQSISTRTSFNDLVNSIVIGFILVLIILMFFMGLTNAFFVALSVPLSMFVAFMFIPVGEAFIGTNITLNFMVLFALLFGLGIIVDDAIVVIENTHRIFTEAKGQISPQRASMMAAGEVFVPVLAGTLTTLAPFVPLLFWPGIIGKFMIYLPLMLIFTLAASLFVAFLMNPVFAVDFMNHPENPEHKKKSDVFRSRPFVVMIIIGVLFDLIGIPMGKGSLAFFIGNLSLFMALLTVLHTYFFDDWIHKFQNKALPWIMGHYEDLLNWALKGWRPVWLLLGAFGLLILSFMMFGASAGAGRTKVVFFPSSDPNFIYVYLKLPSGTDVKYTDSITRSLEAKVNQALDMDPAKGKKNPVVESVIANVAVGAADPNSGDRSTRSNLGRIQVSFVEFEKRHGVSTAPYLTKVRQAIKNIPGAEISVEQEKNGPPTDPPINIEVASEEFDNLIPTAVNLKNYLDSLQIPGVEELKMDVDLSSPEVTLKVNRERALSEGVSSAQIGMQIRTALFGNEASKIKNGKDEYKIYVRNTEVQRKNLVDLLNMNVVFRDMATGKVKSVPISSVVDVDYTNTLGSVQRKNQKRMITLRSNVLEAEGYTPTGVNAQIKSAIDNFHPAGDDVSIKQTGEGEQQAETGAFLGRALLIALGLILLILVWQFNSMSKSVIILTEIIFSIIGVLLGFTLTGMAVSVVMTGVGILGLAGIVIKNGILVIEFADELRARGLKTREAVIQAGKTRIIPVLLTAMAAIMALIPLAVGFNINFVTMFSELNPKIFFGGDNVMFWKPLSWTIIFGLAFAFFMTLVMVPSMYLIAERLKRPMRNTFGGRWISFLGIPPAIFLFIPLMLYTMFRQKRKVARRRNRLAGQKDTVNEAYIGSWF</sequence>
<dbReference type="PANTHER" id="PTHR32063:SF33">
    <property type="entry name" value="RND SUPERFAMILY EFFLUX PUMP PERMEASE COMPONENT"/>
    <property type="match status" value="1"/>
</dbReference>
<accession>A0A1G6SAY5</accession>
<keyword evidence="1" id="KW-0812">Transmembrane</keyword>
<feature type="transmembrane region" description="Helical" evidence="1">
    <location>
        <begin position="348"/>
        <end position="366"/>
    </location>
</feature>
<proteinExistence type="predicted"/>
<dbReference type="STRING" id="1285928.SAMN04487894_106140"/>